<name>A0A835P821_VANPL</name>
<organism evidence="2 3">
    <name type="scientific">Vanilla planifolia</name>
    <name type="common">Vanilla</name>
    <dbReference type="NCBI Taxonomy" id="51239"/>
    <lineage>
        <taxon>Eukaryota</taxon>
        <taxon>Viridiplantae</taxon>
        <taxon>Streptophyta</taxon>
        <taxon>Embryophyta</taxon>
        <taxon>Tracheophyta</taxon>
        <taxon>Spermatophyta</taxon>
        <taxon>Magnoliopsida</taxon>
        <taxon>Liliopsida</taxon>
        <taxon>Asparagales</taxon>
        <taxon>Orchidaceae</taxon>
        <taxon>Vanilloideae</taxon>
        <taxon>Vanilleae</taxon>
        <taxon>Vanilla</taxon>
    </lineage>
</organism>
<gene>
    <name evidence="2" type="ORF">HPP92_027929</name>
</gene>
<proteinExistence type="predicted"/>
<evidence type="ECO:0000256" key="1">
    <source>
        <dbReference type="SAM" id="SignalP"/>
    </source>
</evidence>
<comment type="caution">
    <text evidence="2">The sequence shown here is derived from an EMBL/GenBank/DDBJ whole genome shotgun (WGS) entry which is preliminary data.</text>
</comment>
<feature type="chain" id="PRO_5032752789" evidence="1">
    <location>
        <begin position="25"/>
        <end position="123"/>
    </location>
</feature>
<accession>A0A835P821</accession>
<feature type="signal peptide" evidence="1">
    <location>
        <begin position="1"/>
        <end position="24"/>
    </location>
</feature>
<evidence type="ECO:0000313" key="2">
    <source>
        <dbReference type="EMBL" id="KAG0448234.1"/>
    </source>
</evidence>
<dbReference type="EMBL" id="JADCNM010000331">
    <property type="protein sequence ID" value="KAG0448234.1"/>
    <property type="molecule type" value="Genomic_DNA"/>
</dbReference>
<dbReference type="Proteomes" id="UP000639772">
    <property type="component" value="Unassembled WGS sequence"/>
</dbReference>
<sequence>MSSLTHASTLWSGSLFSFCPSACAVKKSSVDLYKPYANDLSVLPVPKNLGIECLSSVLFSVSFAGDLKPHLCVWKPGYMRFYFLGPGKKSGVLLRGPTTAVEDVVTFPAAGLWVLRHSDGEDG</sequence>
<protein>
    <submittedName>
        <fullName evidence="2">Uncharacterized protein</fullName>
    </submittedName>
</protein>
<reference evidence="2 3" key="1">
    <citation type="journal article" date="2020" name="Nat. Food">
        <title>A phased Vanilla planifolia genome enables genetic improvement of flavour and production.</title>
        <authorList>
            <person name="Hasing T."/>
            <person name="Tang H."/>
            <person name="Brym M."/>
            <person name="Khazi F."/>
            <person name="Huang T."/>
            <person name="Chambers A.H."/>
        </authorList>
    </citation>
    <scope>NUCLEOTIDE SEQUENCE [LARGE SCALE GENOMIC DNA]</scope>
    <source>
        <tissue evidence="2">Leaf</tissue>
    </source>
</reference>
<evidence type="ECO:0000313" key="3">
    <source>
        <dbReference type="Proteomes" id="UP000639772"/>
    </source>
</evidence>
<dbReference type="AlphaFoldDB" id="A0A835P821"/>
<keyword evidence="1" id="KW-0732">Signal</keyword>